<evidence type="ECO:0000259" key="5">
    <source>
        <dbReference type="Pfam" id="PF08596"/>
    </source>
</evidence>
<dbReference type="PANTHER" id="PTHR10241:SF25">
    <property type="entry name" value="TOMOSYN, ISOFORM C"/>
    <property type="match status" value="1"/>
</dbReference>
<dbReference type="GO" id="GO:0019905">
    <property type="term" value="F:syntaxin binding"/>
    <property type="evidence" value="ECO:0007669"/>
    <property type="project" value="TreeGrafter"/>
</dbReference>
<comment type="caution">
    <text evidence="6">The sequence shown here is derived from an EMBL/GenBank/DDBJ whole genome shotgun (WGS) entry which is preliminary data.</text>
</comment>
<reference evidence="6" key="1">
    <citation type="submission" date="2020-04" db="EMBL/GenBank/DDBJ databases">
        <title>Analysis of mating type loci in Filobasidium floriforme.</title>
        <authorList>
            <person name="Nowrousian M."/>
        </authorList>
    </citation>
    <scope>NUCLEOTIDE SEQUENCE</scope>
    <source>
        <strain evidence="6">CBS 6242</strain>
    </source>
</reference>
<dbReference type="GO" id="GO:0005096">
    <property type="term" value="F:GTPase activator activity"/>
    <property type="evidence" value="ECO:0007669"/>
    <property type="project" value="TreeGrafter"/>
</dbReference>
<dbReference type="GO" id="GO:0005737">
    <property type="term" value="C:cytoplasm"/>
    <property type="evidence" value="ECO:0007669"/>
    <property type="project" value="TreeGrafter"/>
</dbReference>
<dbReference type="PROSITE" id="PS50082">
    <property type="entry name" value="WD_REPEATS_2"/>
    <property type="match status" value="1"/>
</dbReference>
<dbReference type="GO" id="GO:0006893">
    <property type="term" value="P:Golgi to plasma membrane transport"/>
    <property type="evidence" value="ECO:0007669"/>
    <property type="project" value="TreeGrafter"/>
</dbReference>
<dbReference type="PANTHER" id="PTHR10241">
    <property type="entry name" value="LETHAL 2 GIANT LARVAE PROTEIN"/>
    <property type="match status" value="1"/>
</dbReference>
<dbReference type="SMART" id="SM00320">
    <property type="entry name" value="WD40"/>
    <property type="match status" value="5"/>
</dbReference>
<dbReference type="InterPro" id="IPR036322">
    <property type="entry name" value="WD40_repeat_dom_sf"/>
</dbReference>
<evidence type="ECO:0000256" key="4">
    <source>
        <dbReference type="SAM" id="MobiDB-lite"/>
    </source>
</evidence>
<accession>A0A8K0JFA5</accession>
<evidence type="ECO:0000256" key="2">
    <source>
        <dbReference type="ARBA" id="ARBA00022483"/>
    </source>
</evidence>
<dbReference type="Gene3D" id="2.130.10.10">
    <property type="entry name" value="YVTN repeat-like/Quinoprotein amine dehydrogenase"/>
    <property type="match status" value="2"/>
</dbReference>
<dbReference type="InterPro" id="IPR013905">
    <property type="entry name" value="Lgl_C_dom"/>
</dbReference>
<feature type="region of interest" description="Disordered" evidence="4">
    <location>
        <begin position="504"/>
        <end position="524"/>
    </location>
</feature>
<keyword evidence="7" id="KW-1185">Reference proteome</keyword>
<evidence type="ECO:0000313" key="6">
    <source>
        <dbReference type="EMBL" id="KAG7527976.1"/>
    </source>
</evidence>
<dbReference type="SUPFAM" id="SSF50978">
    <property type="entry name" value="WD40 repeat-like"/>
    <property type="match status" value="2"/>
</dbReference>
<dbReference type="OrthoDB" id="19944at2759"/>
<dbReference type="GO" id="GO:0045159">
    <property type="term" value="F:myosin II binding"/>
    <property type="evidence" value="ECO:0007669"/>
    <property type="project" value="TreeGrafter"/>
</dbReference>
<evidence type="ECO:0000256" key="1">
    <source>
        <dbReference type="ARBA" id="ARBA00008070"/>
    </source>
</evidence>
<gene>
    <name evidence="6" type="ORF">FFLO_06475</name>
</gene>
<dbReference type="EMBL" id="JABELV010000215">
    <property type="protein sequence ID" value="KAG7527976.1"/>
    <property type="molecule type" value="Genomic_DNA"/>
</dbReference>
<feature type="region of interest" description="Disordered" evidence="4">
    <location>
        <begin position="549"/>
        <end position="569"/>
    </location>
</feature>
<protein>
    <recommendedName>
        <fullName evidence="5">Lethal giant larvae (Lgl)-like C-terminal domain-containing protein</fullName>
    </recommendedName>
</protein>
<name>A0A8K0JFA5_9TREE</name>
<evidence type="ECO:0000256" key="3">
    <source>
        <dbReference type="PROSITE-ProRule" id="PRU00221"/>
    </source>
</evidence>
<feature type="compositionally biased region" description="Basic and acidic residues" evidence="4">
    <location>
        <begin position="1199"/>
        <end position="1208"/>
    </location>
</feature>
<comment type="similarity">
    <text evidence="1">Belongs to the WD repeat L(2)GL family.</text>
</comment>
<dbReference type="GO" id="GO:0005886">
    <property type="term" value="C:plasma membrane"/>
    <property type="evidence" value="ECO:0007669"/>
    <property type="project" value="TreeGrafter"/>
</dbReference>
<dbReference type="GO" id="GO:0006887">
    <property type="term" value="P:exocytosis"/>
    <property type="evidence" value="ECO:0007669"/>
    <property type="project" value="UniProtKB-KW"/>
</dbReference>
<feature type="region of interest" description="Disordered" evidence="4">
    <location>
        <begin position="1164"/>
        <end position="1208"/>
    </location>
</feature>
<keyword evidence="3" id="KW-0853">WD repeat</keyword>
<dbReference type="InterPro" id="IPR015943">
    <property type="entry name" value="WD40/YVTN_repeat-like_dom_sf"/>
</dbReference>
<dbReference type="Pfam" id="PF08596">
    <property type="entry name" value="Lgl_C"/>
    <property type="match status" value="1"/>
</dbReference>
<dbReference type="AlphaFoldDB" id="A0A8K0JFA5"/>
<proteinExistence type="inferred from homology"/>
<dbReference type="Proteomes" id="UP000812966">
    <property type="component" value="Unassembled WGS sequence"/>
</dbReference>
<organism evidence="6 7">
    <name type="scientific">Filobasidium floriforme</name>
    <dbReference type="NCBI Taxonomy" id="5210"/>
    <lineage>
        <taxon>Eukaryota</taxon>
        <taxon>Fungi</taxon>
        <taxon>Dikarya</taxon>
        <taxon>Basidiomycota</taxon>
        <taxon>Agaricomycotina</taxon>
        <taxon>Tremellomycetes</taxon>
        <taxon>Filobasidiales</taxon>
        <taxon>Filobasidiaceae</taxon>
        <taxon>Filobasidium</taxon>
    </lineage>
</organism>
<feature type="compositionally biased region" description="Low complexity" evidence="4">
    <location>
        <begin position="557"/>
        <end position="569"/>
    </location>
</feature>
<feature type="domain" description="Lethal giant larvae (Lgl)-like C-terminal" evidence="5">
    <location>
        <begin position="734"/>
        <end position="1166"/>
    </location>
</feature>
<evidence type="ECO:0000313" key="7">
    <source>
        <dbReference type="Proteomes" id="UP000812966"/>
    </source>
</evidence>
<feature type="repeat" description="WD" evidence="3">
    <location>
        <begin position="269"/>
        <end position="310"/>
    </location>
</feature>
<sequence length="1269" mass="137842">MSFVKWKTGSGSGSGQAAAGGLVGHPDFTKAHLRDRETYRLGHLRSLGLQGEVTALAVDPVYSLMAVGTSTGLVHLLGKLPFQCMIQLSSLRDQKPAAVKFLTFVPGAGRLCCIDEKNTLHVWNTGPGGMDDAKNQPTKEVTTSLYGDVTYVDIPSPAHSHLFFTLKDGITLAYDIPRRHLSPYRIDNLWKQYEDRLRRSGVPGRFRASGTPEAVCCAMNPRDFNSMLIGYEGGVIQWDMKEKTAVNTFELTLPPGAPGGSSYTDQAIWTERNPAVTCVTWRPDGLVFAVGHEDGCISVWSLEEPDKPLMVRTLTKEDVNVTDAESLFDSGALDVTANNGQPTQPAVREPIFKLTWASFPDRATLGTMIAAQSLDPSVEPVQKSTMQYADKGETLLVVLGGCMSNEPPAINVLQMPVYTPPPALKTAVAAPTEGLSIPGRKAYRESLSVTGITKYPTATPAEDFVLLPRTSPYFNLSFDPIAIVIFLTPEDRLPPIAGPHGRRTVDAWTFPPPRSDYAPDDTGRKDFHTVTDEALQGYAMTAVPTLPNALSPGLPTSDSTSSWRLPWSSSPASPGLSPLNAGMMAQTSQPPRPLRLPSIFWTGGTNVLGCETFSLDTATFRRLIAFSIESAGREEKPRLPLSGGAAVADLYSPNAPDVALTKMEGYRILATWHADGAVRFWDVSPHILVTPSPLRFEYPSPLPHLTISITNLIKHPSLRHLPIARLFKTNPTRVRITGIDIAQATLECLIHVESGEVFIHKFGTTKEKPSDFDNAPVPNTAGTDQSYFEEAAGQDAYDGIADVDQIAEPLTSTAHLANWRDDGFKPVTILTTRRGPVVASAMSDIGFFAVSYYANSVAIVDLRGPDVLLREGFTEEGLKVKRKKKNSQNLPAEASSCLTLTWAICKMNGETHRAPRLIASYAKGLTKIYTLNSVLGEWVVDSKATTFTHDSLVNPVATFMLSYATGEAVNATAEALRQSMSLQNSLDQSPNKAEGKIPFAVWIVVAKRAIRAQLDFNGERIAKVDVQEGEIIESAHIVRKNGNKALVAITSSGSAMIYSLPALEYINKLPLKLGTFDSRPLGKLSVDPNSGDYFEYISPMEIHLRTLFNHRKPLRPRVDPSTVKHAVPAPPVPQNAAWGVSSWIWGGAPLTGAQLDALVAGPNRPPLPRTATAQKPPKPLITWGEPPEPVVRGKAPAAPRRDPSTRDVRERKDVYTEMTDAANKRGDILEGLEDQMMAIGTAANDMLSEARKTAAKQSAKATARGLFGF</sequence>
<keyword evidence="2" id="KW-0268">Exocytosis</keyword>
<dbReference type="InterPro" id="IPR001680">
    <property type="entry name" value="WD40_rpt"/>
</dbReference>